<dbReference type="SUPFAM" id="SSF53335">
    <property type="entry name" value="S-adenosyl-L-methionine-dependent methyltransferases"/>
    <property type="match status" value="1"/>
</dbReference>
<dbReference type="EMBL" id="JBEPSJ010000001">
    <property type="protein sequence ID" value="MET4580647.1"/>
    <property type="molecule type" value="Genomic_DNA"/>
</dbReference>
<dbReference type="RefSeq" id="WP_354022865.1">
    <property type="nucleotide sequence ID" value="NZ_JBEPSJ010000001.1"/>
</dbReference>
<proteinExistence type="predicted"/>
<dbReference type="InterPro" id="IPR029063">
    <property type="entry name" value="SAM-dependent_MTases_sf"/>
</dbReference>
<sequence>MGGALSSRLLAVVDALPLRPGLRVLEVGGAPGAAAREVARRIAPEGHILVLDRSAAGIDLTRKNCSAEIHAGLLSTLCATVEDFALPPGVEPFDLAFACRVGALDGRHPRLYDAAIRAVARAVTPGGALFVDTGDPLRRVALD</sequence>
<dbReference type="InterPro" id="IPR041698">
    <property type="entry name" value="Methyltransf_25"/>
</dbReference>
<evidence type="ECO:0000313" key="3">
    <source>
        <dbReference type="Proteomes" id="UP001549257"/>
    </source>
</evidence>
<dbReference type="Proteomes" id="UP001549257">
    <property type="component" value="Unassembled WGS sequence"/>
</dbReference>
<dbReference type="Gene3D" id="3.40.50.150">
    <property type="entry name" value="Vaccinia Virus protein VP39"/>
    <property type="match status" value="1"/>
</dbReference>
<accession>A0ABV2QJF9</accession>
<evidence type="ECO:0000259" key="1">
    <source>
        <dbReference type="Pfam" id="PF13649"/>
    </source>
</evidence>
<evidence type="ECO:0000313" key="2">
    <source>
        <dbReference type="EMBL" id="MET4580647.1"/>
    </source>
</evidence>
<name>A0ABV2QJF9_9MICO</name>
<feature type="domain" description="Methyltransferase" evidence="1">
    <location>
        <begin position="24"/>
        <end position="127"/>
    </location>
</feature>
<gene>
    <name evidence="2" type="ORF">ABIE21_000137</name>
</gene>
<protein>
    <submittedName>
        <fullName evidence="2">Ubiquinone/menaquinone biosynthesis C-methylase UbiE</fullName>
    </submittedName>
</protein>
<organism evidence="2 3">
    <name type="scientific">Conyzicola nivalis</name>
    <dbReference type="NCBI Taxonomy" id="1477021"/>
    <lineage>
        <taxon>Bacteria</taxon>
        <taxon>Bacillati</taxon>
        <taxon>Actinomycetota</taxon>
        <taxon>Actinomycetes</taxon>
        <taxon>Micrococcales</taxon>
        <taxon>Microbacteriaceae</taxon>
        <taxon>Conyzicola</taxon>
    </lineage>
</organism>
<reference evidence="2 3" key="1">
    <citation type="submission" date="2024-06" db="EMBL/GenBank/DDBJ databases">
        <title>Sorghum-associated microbial communities from plants grown in Nebraska, USA.</title>
        <authorList>
            <person name="Schachtman D."/>
        </authorList>
    </citation>
    <scope>NUCLEOTIDE SEQUENCE [LARGE SCALE GENOMIC DNA]</scope>
    <source>
        <strain evidence="2 3">2857</strain>
    </source>
</reference>
<comment type="caution">
    <text evidence="2">The sequence shown here is derived from an EMBL/GenBank/DDBJ whole genome shotgun (WGS) entry which is preliminary data.</text>
</comment>
<keyword evidence="3" id="KW-1185">Reference proteome</keyword>
<keyword evidence="2" id="KW-0830">Ubiquinone</keyword>
<dbReference type="Pfam" id="PF13649">
    <property type="entry name" value="Methyltransf_25"/>
    <property type="match status" value="1"/>
</dbReference>